<accession>A0ABN8J851</accession>
<feature type="compositionally biased region" description="Basic and acidic residues" evidence="1">
    <location>
        <begin position="134"/>
        <end position="148"/>
    </location>
</feature>
<dbReference type="Proteomes" id="UP000837857">
    <property type="component" value="Unassembled WGS sequence"/>
</dbReference>
<gene>
    <name evidence="2" type="ORF">IPOD504_LOCUS17792</name>
</gene>
<feature type="region of interest" description="Disordered" evidence="1">
    <location>
        <begin position="133"/>
        <end position="167"/>
    </location>
</feature>
<name>A0ABN8J851_9NEOP</name>
<evidence type="ECO:0000313" key="3">
    <source>
        <dbReference type="Proteomes" id="UP000837857"/>
    </source>
</evidence>
<organism evidence="2 3">
    <name type="scientific">Iphiclides podalirius</name>
    <name type="common">scarce swallowtail</name>
    <dbReference type="NCBI Taxonomy" id="110791"/>
    <lineage>
        <taxon>Eukaryota</taxon>
        <taxon>Metazoa</taxon>
        <taxon>Ecdysozoa</taxon>
        <taxon>Arthropoda</taxon>
        <taxon>Hexapoda</taxon>
        <taxon>Insecta</taxon>
        <taxon>Pterygota</taxon>
        <taxon>Neoptera</taxon>
        <taxon>Endopterygota</taxon>
        <taxon>Lepidoptera</taxon>
        <taxon>Glossata</taxon>
        <taxon>Ditrysia</taxon>
        <taxon>Papilionoidea</taxon>
        <taxon>Papilionidae</taxon>
        <taxon>Papilioninae</taxon>
        <taxon>Iphiclides</taxon>
    </lineage>
</organism>
<feature type="compositionally biased region" description="Polar residues" evidence="1">
    <location>
        <begin position="149"/>
        <end position="167"/>
    </location>
</feature>
<proteinExistence type="predicted"/>
<protein>
    <submittedName>
        <fullName evidence="2">Uncharacterized protein</fullName>
    </submittedName>
</protein>
<comment type="caution">
    <text evidence="2">The sequence shown here is derived from an EMBL/GenBank/DDBJ whole genome shotgun (WGS) entry which is preliminary data.</text>
</comment>
<feature type="non-terminal residue" evidence="2">
    <location>
        <position position="167"/>
    </location>
</feature>
<keyword evidence="3" id="KW-1185">Reference proteome</keyword>
<reference evidence="2" key="1">
    <citation type="submission" date="2022-03" db="EMBL/GenBank/DDBJ databases">
        <authorList>
            <person name="Martin H S."/>
        </authorList>
    </citation>
    <scope>NUCLEOTIDE SEQUENCE [LARGE SCALE GENOMIC DNA]</scope>
</reference>
<feature type="region of interest" description="Disordered" evidence="1">
    <location>
        <begin position="1"/>
        <end position="23"/>
    </location>
</feature>
<sequence length="167" mass="19397">MTSAIQSGCDRILPRPRGRETRNPWWTEELESMKKELIRKHHTIQKLKKKNLPMTEILEERNTLKKQYTEALSTTSSNHFKDFCTKQGKDDVWSLTNKLLKTKPLTQPPTNIKLKNGTYTENSKEAAQAILNDHFPDDTPDRTQEQHNARNITDKTPNTSSEPPYHN</sequence>
<dbReference type="EMBL" id="CAKOGK010000200">
    <property type="protein sequence ID" value="CAH2080321.1"/>
    <property type="molecule type" value="Genomic_DNA"/>
</dbReference>
<evidence type="ECO:0000313" key="2">
    <source>
        <dbReference type="EMBL" id="CAH2080321.1"/>
    </source>
</evidence>
<evidence type="ECO:0000256" key="1">
    <source>
        <dbReference type="SAM" id="MobiDB-lite"/>
    </source>
</evidence>